<dbReference type="PROSITE" id="PS50878">
    <property type="entry name" value="RT_POL"/>
    <property type="match status" value="1"/>
</dbReference>
<evidence type="ECO:0000256" key="2">
    <source>
        <dbReference type="ARBA" id="ARBA00023033"/>
    </source>
</evidence>
<dbReference type="EMBL" id="OIVN01004304">
    <property type="protein sequence ID" value="SPD16585.1"/>
    <property type="molecule type" value="Genomic_DNA"/>
</dbReference>
<dbReference type="Pfam" id="PF13456">
    <property type="entry name" value="RVT_3"/>
    <property type="match status" value="1"/>
</dbReference>
<dbReference type="InterPro" id="IPR036188">
    <property type="entry name" value="FAD/NAD-bd_sf"/>
</dbReference>
<keyword evidence="1" id="KW-0560">Oxidoreductase</keyword>
<evidence type="ECO:0000256" key="3">
    <source>
        <dbReference type="ARBA" id="ARBA00024018"/>
    </source>
</evidence>
<dbReference type="Pfam" id="PF14392">
    <property type="entry name" value="zf-CCHC_4"/>
    <property type="match status" value="1"/>
</dbReference>
<dbReference type="SUPFAM" id="SSF56219">
    <property type="entry name" value="DNase I-like"/>
    <property type="match status" value="1"/>
</dbReference>
<dbReference type="InterPro" id="IPR036397">
    <property type="entry name" value="RNaseH_sf"/>
</dbReference>
<dbReference type="CDD" id="cd01650">
    <property type="entry name" value="RT_nLTR_like"/>
    <property type="match status" value="1"/>
</dbReference>
<evidence type="ECO:0000256" key="4">
    <source>
        <dbReference type="SAM" id="MobiDB-lite"/>
    </source>
</evidence>
<comment type="similarity">
    <text evidence="3">Belongs to the 3-hydroxybenzoate 6-hydroxylase family.</text>
</comment>
<dbReference type="Pfam" id="PF01494">
    <property type="entry name" value="FAD_binding_3"/>
    <property type="match status" value="2"/>
</dbReference>
<feature type="region of interest" description="Disordered" evidence="4">
    <location>
        <begin position="495"/>
        <end position="520"/>
    </location>
</feature>
<dbReference type="Pfam" id="PF00078">
    <property type="entry name" value="RVT_1"/>
    <property type="match status" value="1"/>
</dbReference>
<gene>
    <name evidence="6" type="ORF">FSB_LOCUS44467</name>
</gene>
<dbReference type="Pfam" id="PF14111">
    <property type="entry name" value="DUF4283"/>
    <property type="match status" value="1"/>
</dbReference>
<feature type="region of interest" description="Disordered" evidence="4">
    <location>
        <begin position="423"/>
        <end position="479"/>
    </location>
</feature>
<organism evidence="6">
    <name type="scientific">Fagus sylvatica</name>
    <name type="common">Beechnut</name>
    <dbReference type="NCBI Taxonomy" id="28930"/>
    <lineage>
        <taxon>Eukaryota</taxon>
        <taxon>Viridiplantae</taxon>
        <taxon>Streptophyta</taxon>
        <taxon>Embryophyta</taxon>
        <taxon>Tracheophyta</taxon>
        <taxon>Spermatophyta</taxon>
        <taxon>Magnoliopsida</taxon>
        <taxon>eudicotyledons</taxon>
        <taxon>Gunneridae</taxon>
        <taxon>Pentapetalae</taxon>
        <taxon>rosids</taxon>
        <taxon>fabids</taxon>
        <taxon>Fagales</taxon>
        <taxon>Fagaceae</taxon>
        <taxon>Fagus</taxon>
    </lineage>
</organism>
<dbReference type="SUPFAM" id="SSF53098">
    <property type="entry name" value="Ribonuclease H-like"/>
    <property type="match status" value="1"/>
</dbReference>
<dbReference type="CDD" id="cd06222">
    <property type="entry name" value="RNase_H_like"/>
    <property type="match status" value="1"/>
</dbReference>
<protein>
    <recommendedName>
        <fullName evidence="5">Reverse transcriptase domain-containing protein</fullName>
    </recommendedName>
</protein>
<dbReference type="GO" id="GO:0003676">
    <property type="term" value="F:nucleic acid binding"/>
    <property type="evidence" value="ECO:0007669"/>
    <property type="project" value="InterPro"/>
</dbReference>
<reference evidence="6" key="1">
    <citation type="submission" date="2018-02" db="EMBL/GenBank/DDBJ databases">
        <authorList>
            <person name="Cohen D.B."/>
            <person name="Kent A.D."/>
        </authorList>
    </citation>
    <scope>NUCLEOTIDE SEQUENCE</scope>
</reference>
<name>A0A2N9HWW2_FAGSY</name>
<feature type="compositionally biased region" description="Polar residues" evidence="4">
    <location>
        <begin position="423"/>
        <end position="443"/>
    </location>
</feature>
<dbReference type="InterPro" id="IPR025558">
    <property type="entry name" value="DUF4283"/>
</dbReference>
<dbReference type="InterPro" id="IPR012337">
    <property type="entry name" value="RNaseH-like_sf"/>
</dbReference>
<evidence type="ECO:0000256" key="1">
    <source>
        <dbReference type="ARBA" id="ARBA00023002"/>
    </source>
</evidence>
<dbReference type="InterPro" id="IPR044730">
    <property type="entry name" value="RNase_H-like_dom_plant"/>
</dbReference>
<dbReference type="InterPro" id="IPR026960">
    <property type="entry name" value="RVT-Znf"/>
</dbReference>
<dbReference type="PANTHER" id="PTHR45934:SF2">
    <property type="entry name" value="MONOOXYGENASE 1"/>
    <property type="match status" value="1"/>
</dbReference>
<dbReference type="InterPro" id="IPR025836">
    <property type="entry name" value="Zn_knuckle_CX2CX4HX4C"/>
</dbReference>
<dbReference type="PANTHER" id="PTHR45934">
    <property type="entry name" value="FAD/NAD(P)-BINDING OXIDOREDUCTASE FAMILY PROTEIN"/>
    <property type="match status" value="1"/>
</dbReference>
<dbReference type="InterPro" id="IPR000477">
    <property type="entry name" value="RT_dom"/>
</dbReference>
<dbReference type="GO" id="GO:0071949">
    <property type="term" value="F:FAD binding"/>
    <property type="evidence" value="ECO:0007669"/>
    <property type="project" value="InterPro"/>
</dbReference>
<feature type="compositionally biased region" description="Polar residues" evidence="4">
    <location>
        <begin position="351"/>
        <end position="392"/>
    </location>
</feature>
<evidence type="ECO:0000259" key="5">
    <source>
        <dbReference type="PROSITE" id="PS50878"/>
    </source>
</evidence>
<feature type="region of interest" description="Disordered" evidence="4">
    <location>
        <begin position="350"/>
        <end position="404"/>
    </location>
</feature>
<dbReference type="GO" id="GO:0004523">
    <property type="term" value="F:RNA-DNA hybrid ribonuclease activity"/>
    <property type="evidence" value="ECO:0007669"/>
    <property type="project" value="InterPro"/>
</dbReference>
<dbReference type="Gene3D" id="3.60.10.10">
    <property type="entry name" value="Endonuclease/exonuclease/phosphatase"/>
    <property type="match status" value="1"/>
</dbReference>
<dbReference type="Gene3D" id="3.30.420.10">
    <property type="entry name" value="Ribonuclease H-like superfamily/Ribonuclease H"/>
    <property type="match status" value="1"/>
</dbReference>
<keyword evidence="2" id="KW-0503">Monooxygenase</keyword>
<dbReference type="InterPro" id="IPR002156">
    <property type="entry name" value="RNaseH_domain"/>
</dbReference>
<dbReference type="InterPro" id="IPR044560">
    <property type="entry name" value="MOase"/>
</dbReference>
<dbReference type="GO" id="GO:0004497">
    <property type="term" value="F:monooxygenase activity"/>
    <property type="evidence" value="ECO:0007669"/>
    <property type="project" value="UniProtKB-KW"/>
</dbReference>
<dbReference type="InterPro" id="IPR036691">
    <property type="entry name" value="Endo/exonu/phosph_ase_sf"/>
</dbReference>
<accession>A0A2N9HWW2</accession>
<proteinExistence type="inferred from homology"/>
<dbReference type="PRINTS" id="PR00420">
    <property type="entry name" value="RNGMNOXGNASE"/>
</dbReference>
<evidence type="ECO:0000313" key="6">
    <source>
        <dbReference type="EMBL" id="SPD16585.1"/>
    </source>
</evidence>
<dbReference type="Pfam" id="PF13966">
    <property type="entry name" value="zf-RVT"/>
    <property type="match status" value="1"/>
</dbReference>
<feature type="domain" description="Reverse transcriptase" evidence="5">
    <location>
        <begin position="895"/>
        <end position="1176"/>
    </location>
</feature>
<dbReference type="SUPFAM" id="SSF51905">
    <property type="entry name" value="FAD/NAD(P)-binding domain"/>
    <property type="match status" value="1"/>
</dbReference>
<dbReference type="InterPro" id="IPR002938">
    <property type="entry name" value="FAD-bd"/>
</dbReference>
<sequence length="2215" mass="248470">MDPDNIPVTTVEELTHRTQHVSCADNRLELCQPQNIPSQTNFLLLGKIISPKTFHSPVILEIVSRAWNLARSIQVKKVDRNLFAFSFVHEADFQLVFTRRPWTIRGAHLNLKVWNPNLAWQEIDFSNSPFWVQVHGIPPAWMNKDFIESIGRNAGQVLEVDFIGEPQMLWKRFVRVRINMNIIAPFCPGIFLPRSGLKDLWISLKYERLPELCFQCGIIGHSEGKCIEERSFLRNEFGGLFPKFGDWIKAENGNLPPGLYAYPPEPPNVEVPKIVSPITVATADDELDNRTGKGTVLPNMTPSCAGMDDQGQHLNCVRTSDPEVSYFARILAHSLKDACRDPSDTLRYTPLSPSQLSISHVGPSSTTLPPSAQSELCITNTIPHPTAPNSESLAGPHDTPTPAQLVEPSISLQVFNLEPNQKITIPQPMSAQKANPTKLSLDNITPLAPNQPGTIAPDVPPDPQLRHSPPVTTPESLNSTSTITLDAIHSIPTIELKRKTHPESPQSPNSKKPKLDSPNYETTHFEGYHLQAKLIVAAQGRSGGICLFWSSSIVVDVLEFNAVTVALKIRDHVCSWALVGFYGPPYHRKRIKAWTNLHALLQSITGPWLCFGDFNSILDDNEKEGGRSGSSSSDSNFLRNLMFDLGAVDLGFSGAKFTWCNKRWGSGCIKERLDRGIANSLWRLAFPRAGVFHLGAVNSDHCPILIDTNPSDFQAPRPFRFEAMWTKDRRCLEVIKGGWKLEVPGNPSFKLCRKQSNTSAALRKWNKETFGHCQTRINALTEEIVKIQTKPSSESNRREEAFIQQELNTWLSRNEKDERTLIDAIRGDDGEWIVKISEIREFAVQKFNHLFTSDTVSFPSDLDNLITPAITDLENSSLCLIPSPIEIRDAMFIQNFFVSGKMLKEVNNTFIVLIPKLSNPSTITHFRPISLCNTIYKVISKLLVARLREVLPRLISPAQSAFIPGRWIAENQLIVQEILHSFKKRKVKGGFVAVKLDLQKAYDRVNWSFLVKVLHQFGFCPRFIGWISECISTVSFSILVNGSITKHFRPSRGLRQGDPLSPYLFILGQEVLSRLIDREFILGSIKGVKMNAAGPAFTHVMYADDIMIFAKANCNEINVLDNCLEKYCDWSGQSINRDKSGLICSKMVQRDRKREIKHILQMKKVNPHASYLGSPLFQSKSRIKDFKFLQDKLEARLMGWRSKALSWAGRATMIRSVAMSLPTYTFSSSNVPLSVCEKMDATIRRFWWKPNQESGGYLAWKAWSNICTPKTLGGLGFKQSKYFNQALLLKLAWMVVSNRDSPCMNALRSKYKVKEDWINHDPPVNASCTWRAIELLKPQLRKGMCYLIGSGEKVDVWKDPWVPWLPSFMPKPKSDLTAMLPMMVSHLINSETRSWRFDVIEEMFDSESIAAISKIVIPMVPRDDILTWIADSKGSFSVKSAYEVNVKHLWPINPDPIWQKLWKTKIHERLKTFIWRIGNGVLPTNLNISSRVSRGNPLCPLCHLEEESVPHVFFNCSAIKIFWFGSCWGLRPEFLNVLRDLDVVKLIVNPPTPTVLHCEKNLAKLFASIQIALTLELIWRFRNQVVFQAKPECPLLLIKNLELRIVEHFQSAVGDSCYEVDTLWRPPNAGVIKINVDAAMSLDFATIAAVARNDSGLVVKAWAKKIYSYDACTAEALAIRWAVELAKLEKWGEIIVESDALVCVNTLLTSSVGCEWRIYNLRSDILDLASAFVFCEFCWVRREANMAAHSLAKLAPLVDLPVVYFPNNLPGPLEVACVRVKERQMDQVEEMVIVGGGICGLATALALHRKGIKSVVLEKSESLRASGAGITIQTNGWRALDELGVASNLRLTALPLQLGQQDICLANGKQREIPLGIGETRCLRRSELITSLAESLPPGTIHLGCQILSIALDPLSSYSIIQLQNGSAIKAKVLIGCDGANSVVADFLGLKPTKFLSLSEVRGYTEYPSGHGFRNGFVQIRGDDSIIGRIPIDNKLVYWFMNQKANPKGTLELDTFYLQLSSLCMSRPEEGAMSLSTLGVSVVAKDPELIQQLTLESIKGFPPEIVDMVKNSDLESLSITRLRYRAPWDILQGSFRKGTVTVAGDAMHVMGPFLGQGGSAGIEDAIVLARCLSQKMHEFDITTNGRQVLVHKVEEALDQYVKERRMRLVRLSTQTYLNGLLLKNPPLLVRFVCNILMMVLFSNSTAHTQYDCGHL</sequence>
<dbReference type="Gene3D" id="3.50.50.60">
    <property type="entry name" value="FAD/NAD(P)-binding domain"/>
    <property type="match status" value="1"/>
</dbReference>